<feature type="domain" description="DUF5698" evidence="8">
    <location>
        <begin position="27"/>
        <end position="84"/>
    </location>
</feature>
<feature type="transmembrane region" description="Helical" evidence="6">
    <location>
        <begin position="6"/>
        <end position="32"/>
    </location>
</feature>
<evidence type="ECO:0000256" key="5">
    <source>
        <dbReference type="ARBA" id="ARBA00023136"/>
    </source>
</evidence>
<comment type="similarity">
    <text evidence="6">Belongs to the UPF0316 family.</text>
</comment>
<dbReference type="Proteomes" id="UP000460298">
    <property type="component" value="Unassembled WGS sequence"/>
</dbReference>
<keyword evidence="3 6" id="KW-0812">Transmembrane</keyword>
<gene>
    <name evidence="9" type="ORF">F9K24_19570</name>
</gene>
<evidence type="ECO:0000256" key="2">
    <source>
        <dbReference type="ARBA" id="ARBA00022475"/>
    </source>
</evidence>
<evidence type="ECO:0000259" key="8">
    <source>
        <dbReference type="Pfam" id="PF18955"/>
    </source>
</evidence>
<dbReference type="InterPro" id="IPR019264">
    <property type="entry name" value="DUF2179"/>
</dbReference>
<dbReference type="CDD" id="cd16381">
    <property type="entry name" value="YitT_C_like_1"/>
    <property type="match status" value="1"/>
</dbReference>
<feature type="transmembrane region" description="Helical" evidence="6">
    <location>
        <begin position="66"/>
        <end position="86"/>
    </location>
</feature>
<evidence type="ECO:0000313" key="9">
    <source>
        <dbReference type="EMBL" id="KAB2929487.1"/>
    </source>
</evidence>
<dbReference type="HAMAP" id="MF_01515">
    <property type="entry name" value="UPF0316"/>
    <property type="match status" value="1"/>
</dbReference>
<dbReference type="InterPro" id="IPR022930">
    <property type="entry name" value="UPF0316"/>
</dbReference>
<feature type="transmembrane region" description="Helical" evidence="6">
    <location>
        <begin position="39"/>
        <end position="60"/>
    </location>
</feature>
<organism evidence="9 10">
    <name type="scientific">Leptonema illini</name>
    <dbReference type="NCBI Taxonomy" id="183"/>
    <lineage>
        <taxon>Bacteria</taxon>
        <taxon>Pseudomonadati</taxon>
        <taxon>Spirochaetota</taxon>
        <taxon>Spirochaetia</taxon>
        <taxon>Leptospirales</taxon>
        <taxon>Leptospiraceae</taxon>
        <taxon>Leptonema</taxon>
    </lineage>
</organism>
<dbReference type="PANTHER" id="PTHR40060:SF1">
    <property type="entry name" value="UPF0316 PROTEIN YEBE"/>
    <property type="match status" value="1"/>
</dbReference>
<dbReference type="NCBIfam" id="NF003191">
    <property type="entry name" value="PRK04164.1-2"/>
    <property type="match status" value="1"/>
</dbReference>
<reference evidence="9 10" key="1">
    <citation type="submission" date="2019-10" db="EMBL/GenBank/DDBJ databases">
        <title>Extracellular Electron Transfer in a Candidatus Methanoperedens spp. Enrichment Culture.</title>
        <authorList>
            <person name="Berger S."/>
            <person name="Rangel Shaw D."/>
            <person name="Berben T."/>
            <person name="In 'T Zandt M."/>
            <person name="Frank J."/>
            <person name="Reimann J."/>
            <person name="Jetten M.S.M."/>
            <person name="Welte C.U."/>
        </authorList>
    </citation>
    <scope>NUCLEOTIDE SEQUENCE [LARGE SCALE GENOMIC DNA]</scope>
    <source>
        <strain evidence="9">SB12</strain>
    </source>
</reference>
<comment type="caution">
    <text evidence="9">The sequence shown here is derived from an EMBL/GenBank/DDBJ whole genome shotgun (WGS) entry which is preliminary data.</text>
</comment>
<dbReference type="Pfam" id="PF18955">
    <property type="entry name" value="DUF5698"/>
    <property type="match status" value="1"/>
</dbReference>
<evidence type="ECO:0000259" key="7">
    <source>
        <dbReference type="Pfam" id="PF10035"/>
    </source>
</evidence>
<keyword evidence="4 6" id="KW-1133">Transmembrane helix</keyword>
<dbReference type="EMBL" id="WBUI01000030">
    <property type="protein sequence ID" value="KAB2929487.1"/>
    <property type="molecule type" value="Genomic_DNA"/>
</dbReference>
<evidence type="ECO:0000256" key="1">
    <source>
        <dbReference type="ARBA" id="ARBA00004651"/>
    </source>
</evidence>
<accession>A0A833GXU4</accession>
<dbReference type="GO" id="GO:0005886">
    <property type="term" value="C:plasma membrane"/>
    <property type="evidence" value="ECO:0007669"/>
    <property type="project" value="UniProtKB-SubCell"/>
</dbReference>
<name>A0A833GXU4_9LEPT</name>
<sequence length="188" mass="20864">MSSEVYEYVVLPLLIFFARVLDVSAGTLRIVFIARGSRFLAPLFGFFEVLIWLIAVRQVLIGDPPWTIYVGYAAGFTMGNLTGVYIESRLAIGRQVVRIITKREKTGLPAALREAGFGVTIVTGRGARGPVQILFSVIDRSRLPEVVQLIGLHNPGAFYSVEDVRLSEEGIFLPGRKGLQRRLRSRAK</sequence>
<evidence type="ECO:0000256" key="3">
    <source>
        <dbReference type="ARBA" id="ARBA00022692"/>
    </source>
</evidence>
<evidence type="ECO:0000256" key="6">
    <source>
        <dbReference type="HAMAP-Rule" id="MF_01515"/>
    </source>
</evidence>
<proteinExistence type="inferred from homology"/>
<dbReference type="PANTHER" id="PTHR40060">
    <property type="entry name" value="UPF0316 PROTEIN YEBE"/>
    <property type="match status" value="1"/>
</dbReference>
<comment type="subcellular location">
    <subcellularLocation>
        <location evidence="1 6">Cell membrane</location>
        <topology evidence="1 6">Multi-pass membrane protein</topology>
    </subcellularLocation>
</comment>
<dbReference type="InterPro" id="IPR044035">
    <property type="entry name" value="DUF5698"/>
</dbReference>
<dbReference type="Pfam" id="PF10035">
    <property type="entry name" value="DUF2179"/>
    <property type="match status" value="1"/>
</dbReference>
<keyword evidence="5 6" id="KW-0472">Membrane</keyword>
<protein>
    <recommendedName>
        <fullName evidence="6">UPF0316 protein F9K24_19570</fullName>
    </recommendedName>
</protein>
<evidence type="ECO:0000313" key="10">
    <source>
        <dbReference type="Proteomes" id="UP000460298"/>
    </source>
</evidence>
<dbReference type="AlphaFoldDB" id="A0A833GXU4"/>
<feature type="domain" description="DUF2179" evidence="7">
    <location>
        <begin position="117"/>
        <end position="165"/>
    </location>
</feature>
<evidence type="ECO:0000256" key="4">
    <source>
        <dbReference type="ARBA" id="ARBA00022989"/>
    </source>
</evidence>
<keyword evidence="2 6" id="KW-1003">Cell membrane</keyword>